<keyword evidence="3" id="KW-1185">Reference proteome</keyword>
<name>A0A8T1RGT2_CARIL</name>
<dbReference type="EMBL" id="CM031810">
    <property type="protein sequence ID" value="KAG6665222.1"/>
    <property type="molecule type" value="Genomic_DNA"/>
</dbReference>
<dbReference type="Proteomes" id="UP000811609">
    <property type="component" value="Chromosome 2"/>
</dbReference>
<feature type="region of interest" description="Disordered" evidence="1">
    <location>
        <begin position="65"/>
        <end position="85"/>
    </location>
</feature>
<gene>
    <name evidence="2" type="ORF">CIPAW_02G146800</name>
</gene>
<dbReference type="AlphaFoldDB" id="A0A8T1RGT2"/>
<comment type="caution">
    <text evidence="2">The sequence shown here is derived from an EMBL/GenBank/DDBJ whole genome shotgun (WGS) entry which is preliminary data.</text>
</comment>
<organism evidence="2 3">
    <name type="scientific">Carya illinoinensis</name>
    <name type="common">Pecan</name>
    <dbReference type="NCBI Taxonomy" id="32201"/>
    <lineage>
        <taxon>Eukaryota</taxon>
        <taxon>Viridiplantae</taxon>
        <taxon>Streptophyta</taxon>
        <taxon>Embryophyta</taxon>
        <taxon>Tracheophyta</taxon>
        <taxon>Spermatophyta</taxon>
        <taxon>Magnoliopsida</taxon>
        <taxon>eudicotyledons</taxon>
        <taxon>Gunneridae</taxon>
        <taxon>Pentapetalae</taxon>
        <taxon>rosids</taxon>
        <taxon>fabids</taxon>
        <taxon>Fagales</taxon>
        <taxon>Juglandaceae</taxon>
        <taxon>Carya</taxon>
    </lineage>
</organism>
<sequence length="111" mass="12483">MANNIRCSIETEPKTLNQLQLNHAREVAADIVQRMKPNEASALFTDQLRFNEESRPLVPVNHDQAERKTGGEKQQLHAHDQPVGGKEMKVHIIGRSRLCACTTENDVESPD</sequence>
<dbReference type="OrthoDB" id="1719804at2759"/>
<evidence type="ECO:0000256" key="1">
    <source>
        <dbReference type="SAM" id="MobiDB-lite"/>
    </source>
</evidence>
<dbReference type="PANTHER" id="PTHR34808:SF5">
    <property type="entry name" value="SMP DOMAIN-CONTAINING PROTEIN"/>
    <property type="match status" value="1"/>
</dbReference>
<accession>A0A8T1RGT2</accession>
<dbReference type="PANTHER" id="PTHR34808">
    <property type="entry name" value="EXPRESSED PROTEIN"/>
    <property type="match status" value="1"/>
</dbReference>
<evidence type="ECO:0000313" key="2">
    <source>
        <dbReference type="EMBL" id="KAG6665222.1"/>
    </source>
</evidence>
<evidence type="ECO:0000313" key="3">
    <source>
        <dbReference type="Proteomes" id="UP000811609"/>
    </source>
</evidence>
<reference evidence="2" key="1">
    <citation type="submission" date="2020-12" db="EMBL/GenBank/DDBJ databases">
        <title>WGS assembly of Carya illinoinensis cv. Pawnee.</title>
        <authorList>
            <person name="Platts A."/>
            <person name="Shu S."/>
            <person name="Wright S."/>
            <person name="Barry K."/>
            <person name="Edger P."/>
            <person name="Pires J.C."/>
            <person name="Schmutz J."/>
        </authorList>
    </citation>
    <scope>NUCLEOTIDE SEQUENCE</scope>
    <source>
        <tissue evidence="2">Leaf</tissue>
    </source>
</reference>
<proteinExistence type="predicted"/>
<protein>
    <submittedName>
        <fullName evidence="2">Uncharacterized protein</fullName>
    </submittedName>
</protein>